<feature type="domain" description="N-acetyltransferase" evidence="3">
    <location>
        <begin position="4"/>
        <end position="151"/>
    </location>
</feature>
<accession>A0A9X7VW58</accession>
<name>A0A9X7VW58_9BACL</name>
<keyword evidence="5" id="KW-1185">Reference proteome</keyword>
<dbReference type="AlphaFoldDB" id="A0A9X7VW58"/>
<dbReference type="InterPro" id="IPR050832">
    <property type="entry name" value="Bact_Acetyltransf"/>
</dbReference>
<evidence type="ECO:0000256" key="1">
    <source>
        <dbReference type="ARBA" id="ARBA00022679"/>
    </source>
</evidence>
<dbReference type="PANTHER" id="PTHR43877">
    <property type="entry name" value="AMINOALKYLPHOSPHONATE N-ACETYLTRANSFERASE-RELATED-RELATED"/>
    <property type="match status" value="1"/>
</dbReference>
<dbReference type="InterPro" id="IPR000182">
    <property type="entry name" value="GNAT_dom"/>
</dbReference>
<reference evidence="4 5" key="1">
    <citation type="submission" date="2021-02" db="EMBL/GenBank/DDBJ databases">
        <title>Alicyclobacillus curvatus sp. nov. and Alicyclobacillus mengziensis sp. nov., two acidophilic bacteria isolated from acid mine drainage.</title>
        <authorList>
            <person name="Huang Y."/>
        </authorList>
    </citation>
    <scope>NUCLEOTIDE SEQUENCE [LARGE SCALE GENOMIC DNA]</scope>
    <source>
        <strain evidence="4 5">S30H14</strain>
    </source>
</reference>
<dbReference type="GO" id="GO:0016747">
    <property type="term" value="F:acyltransferase activity, transferring groups other than amino-acyl groups"/>
    <property type="evidence" value="ECO:0007669"/>
    <property type="project" value="InterPro"/>
</dbReference>
<evidence type="ECO:0000313" key="5">
    <source>
        <dbReference type="Proteomes" id="UP000663505"/>
    </source>
</evidence>
<evidence type="ECO:0000259" key="3">
    <source>
        <dbReference type="PROSITE" id="PS51186"/>
    </source>
</evidence>
<protein>
    <submittedName>
        <fullName evidence="4">GNAT family N-acetyltransferase</fullName>
    </submittedName>
</protein>
<dbReference type="Pfam" id="PF13508">
    <property type="entry name" value="Acetyltransf_7"/>
    <property type="match status" value="1"/>
</dbReference>
<gene>
    <name evidence="4" type="ORF">JZ786_13785</name>
</gene>
<dbReference type="Proteomes" id="UP000663505">
    <property type="component" value="Chromosome"/>
</dbReference>
<sequence length="153" mass="17639">MVDVVVTRVIDLNVDDVYPLVLESEKEGFHFVRRLYDEYVSGTNRFDRDGEALFVAHQLNQIVGICGLNQDPYTQCCTVGRVRRLYVHPDFRKHGVGGRLLFNVIMEARRFYTTLTLRTDNPVADQFYRVIGFSTDHLPDNATHWLSLNADSD</sequence>
<dbReference type="CDD" id="cd04301">
    <property type="entry name" value="NAT_SF"/>
    <property type="match status" value="1"/>
</dbReference>
<evidence type="ECO:0000313" key="4">
    <source>
        <dbReference type="EMBL" id="QSO45627.1"/>
    </source>
</evidence>
<keyword evidence="2" id="KW-0012">Acyltransferase</keyword>
<dbReference type="PROSITE" id="PS51186">
    <property type="entry name" value="GNAT"/>
    <property type="match status" value="1"/>
</dbReference>
<proteinExistence type="predicted"/>
<dbReference type="InterPro" id="IPR016181">
    <property type="entry name" value="Acyl_CoA_acyltransferase"/>
</dbReference>
<dbReference type="KEGG" id="afx:JZ786_13785"/>
<evidence type="ECO:0000256" key="2">
    <source>
        <dbReference type="ARBA" id="ARBA00023315"/>
    </source>
</evidence>
<organism evidence="4 5">
    <name type="scientific">Alicyclobacillus mengziensis</name>
    <dbReference type="NCBI Taxonomy" id="2931921"/>
    <lineage>
        <taxon>Bacteria</taxon>
        <taxon>Bacillati</taxon>
        <taxon>Bacillota</taxon>
        <taxon>Bacilli</taxon>
        <taxon>Bacillales</taxon>
        <taxon>Alicyclobacillaceae</taxon>
        <taxon>Alicyclobacillus</taxon>
    </lineage>
</organism>
<keyword evidence="1" id="KW-0808">Transferase</keyword>
<dbReference type="EMBL" id="CP071182">
    <property type="protein sequence ID" value="QSO45627.1"/>
    <property type="molecule type" value="Genomic_DNA"/>
</dbReference>
<dbReference type="SUPFAM" id="SSF55729">
    <property type="entry name" value="Acyl-CoA N-acyltransferases (Nat)"/>
    <property type="match status" value="1"/>
</dbReference>
<dbReference type="Gene3D" id="3.40.630.30">
    <property type="match status" value="1"/>
</dbReference>